<evidence type="ECO:0000313" key="1">
    <source>
        <dbReference type="EMBL" id="KAJ2980663.1"/>
    </source>
</evidence>
<sequence>MGVASFDYWIVSRVTWLAPMIHDENIESQKIGIAMTEETRALFEERFGLTDPYRVKREELLKDDKVFLREMSNLGPPRDDDGKVDRATWVFWWCMILDTHLPIIANYGRYPYRNAILGRESTAAENRWLDDTSHIAEAPADVAARIKSDIAKGIWTPLGQSA</sequence>
<dbReference type="EMBL" id="JANJQO010000182">
    <property type="protein sequence ID" value="KAJ2980663.1"/>
    <property type="molecule type" value="Genomic_DNA"/>
</dbReference>
<accession>A0ACC1NPC8</accession>
<gene>
    <name evidence="1" type="ORF">NQ176_g2512</name>
</gene>
<proteinExistence type="predicted"/>
<keyword evidence="2" id="KW-1185">Reference proteome</keyword>
<comment type="caution">
    <text evidence="1">The sequence shown here is derived from an EMBL/GenBank/DDBJ whole genome shotgun (WGS) entry which is preliminary data.</text>
</comment>
<reference evidence="1" key="1">
    <citation type="submission" date="2022-08" db="EMBL/GenBank/DDBJ databases">
        <title>Genome Sequence of Lecanicillium fungicola.</title>
        <authorList>
            <person name="Buettner E."/>
        </authorList>
    </citation>
    <scope>NUCLEOTIDE SEQUENCE</scope>
    <source>
        <strain evidence="1">Babe33</strain>
    </source>
</reference>
<name>A0ACC1NPC8_9HYPO</name>
<organism evidence="1 2">
    <name type="scientific">Zarea fungicola</name>
    <dbReference type="NCBI Taxonomy" id="93591"/>
    <lineage>
        <taxon>Eukaryota</taxon>
        <taxon>Fungi</taxon>
        <taxon>Dikarya</taxon>
        <taxon>Ascomycota</taxon>
        <taxon>Pezizomycotina</taxon>
        <taxon>Sordariomycetes</taxon>
        <taxon>Hypocreomycetidae</taxon>
        <taxon>Hypocreales</taxon>
        <taxon>Cordycipitaceae</taxon>
        <taxon>Zarea</taxon>
    </lineage>
</organism>
<protein>
    <submittedName>
        <fullName evidence="1">Uncharacterized protein</fullName>
    </submittedName>
</protein>
<evidence type="ECO:0000313" key="2">
    <source>
        <dbReference type="Proteomes" id="UP001143910"/>
    </source>
</evidence>
<dbReference type="Proteomes" id="UP001143910">
    <property type="component" value="Unassembled WGS sequence"/>
</dbReference>